<dbReference type="FunCoup" id="A0A2I4FYQ8">
    <property type="interactions" value="553"/>
</dbReference>
<accession>A0A2I4FYQ8</accession>
<reference evidence="3" key="1">
    <citation type="submission" date="2025-08" db="UniProtKB">
        <authorList>
            <consortium name="RefSeq"/>
        </authorList>
    </citation>
    <scope>IDENTIFICATION</scope>
    <source>
        <tissue evidence="3">Leaves</tissue>
    </source>
</reference>
<keyword evidence="2" id="KW-1185">Reference proteome</keyword>
<evidence type="ECO:0000256" key="1">
    <source>
        <dbReference type="SAM" id="MobiDB-lite"/>
    </source>
</evidence>
<feature type="region of interest" description="Disordered" evidence="1">
    <location>
        <begin position="206"/>
        <end position="233"/>
    </location>
</feature>
<evidence type="ECO:0000313" key="3">
    <source>
        <dbReference type="RefSeq" id="XP_018836785.1"/>
    </source>
</evidence>
<organism evidence="2 3">
    <name type="scientific">Juglans regia</name>
    <name type="common">English walnut</name>
    <dbReference type="NCBI Taxonomy" id="51240"/>
    <lineage>
        <taxon>Eukaryota</taxon>
        <taxon>Viridiplantae</taxon>
        <taxon>Streptophyta</taxon>
        <taxon>Embryophyta</taxon>
        <taxon>Tracheophyta</taxon>
        <taxon>Spermatophyta</taxon>
        <taxon>Magnoliopsida</taxon>
        <taxon>eudicotyledons</taxon>
        <taxon>Gunneridae</taxon>
        <taxon>Pentapetalae</taxon>
        <taxon>rosids</taxon>
        <taxon>fabids</taxon>
        <taxon>Fagales</taxon>
        <taxon>Juglandaceae</taxon>
        <taxon>Juglans</taxon>
    </lineage>
</organism>
<dbReference type="Proteomes" id="UP000235220">
    <property type="component" value="Chromosome 13"/>
</dbReference>
<dbReference type="PANTHER" id="PTHR35280:SF1">
    <property type="entry name" value="F17L21.9"/>
    <property type="match status" value="1"/>
</dbReference>
<dbReference type="RefSeq" id="XP_018836785.1">
    <property type="nucleotide sequence ID" value="XM_018981240.2"/>
</dbReference>
<dbReference type="AlphaFoldDB" id="A0A2I4FYQ8"/>
<evidence type="ECO:0000313" key="2">
    <source>
        <dbReference type="Proteomes" id="UP000235220"/>
    </source>
</evidence>
<dbReference type="KEGG" id="jre:109003198"/>
<dbReference type="Gramene" id="Jr13_12380_p1">
    <property type="protein sequence ID" value="cds.Jr13_12380_p1"/>
    <property type="gene ID" value="Jr13_12380"/>
</dbReference>
<gene>
    <name evidence="3" type="primary">LOC109003198</name>
</gene>
<sequence length="255" mass="27728">MPRQAQWPRVHHLKDMTSYSNRIVVLSSFVVRVQSLTAISVMDSNNKLELINIAIQRVIEEKKIKQVSSTSDGLVEDDLDDHLLLSGLLSQLESLKGDNALKEPEALTEVEVEEENSSPAVGIVDVNMGNAHQVDCGGVEIGAEEIVKELKKVKKQNFVTHCLLSAMIILTLAWQLSEVTLILKVKEGLSNPFRSVGSLLAGMLKGPATNGQDTEKQSSPAKKLPSEAPSLSPLKIPEIPLVDLPDLGLNGSKNK</sequence>
<dbReference type="OrthoDB" id="782808at2759"/>
<dbReference type="GeneID" id="109003198"/>
<protein>
    <submittedName>
        <fullName evidence="3">Uncharacterized protein LOC109003198</fullName>
    </submittedName>
</protein>
<name>A0A2I4FYQ8_JUGRE</name>
<feature type="compositionally biased region" description="Polar residues" evidence="1">
    <location>
        <begin position="209"/>
        <end position="220"/>
    </location>
</feature>
<dbReference type="PANTHER" id="PTHR35280">
    <property type="entry name" value="F17L21.9"/>
    <property type="match status" value="1"/>
</dbReference>
<proteinExistence type="predicted"/>
<dbReference type="STRING" id="51240.A0A2I4FYQ8"/>